<name>A0A9P4M590_9PEZI</name>
<accession>A0A9P4M590</accession>
<dbReference type="InterPro" id="IPR036457">
    <property type="entry name" value="PPM-type-like_dom_sf"/>
</dbReference>
<comment type="caution">
    <text evidence="2">The sequence shown here is derived from an EMBL/GenBank/DDBJ whole genome shotgun (WGS) entry which is preliminary data.</text>
</comment>
<dbReference type="Pfam" id="PF00481">
    <property type="entry name" value="PP2C"/>
    <property type="match status" value="1"/>
</dbReference>
<reference evidence="2" key="1">
    <citation type="journal article" date="2020" name="Stud. Mycol.">
        <title>101 Dothideomycetes genomes: a test case for predicting lifestyles and emergence of pathogens.</title>
        <authorList>
            <person name="Haridas S."/>
            <person name="Albert R."/>
            <person name="Binder M."/>
            <person name="Bloem J."/>
            <person name="Labutti K."/>
            <person name="Salamov A."/>
            <person name="Andreopoulos B."/>
            <person name="Baker S."/>
            <person name="Barry K."/>
            <person name="Bills G."/>
            <person name="Bluhm B."/>
            <person name="Cannon C."/>
            <person name="Castanera R."/>
            <person name="Culley D."/>
            <person name="Daum C."/>
            <person name="Ezra D."/>
            <person name="Gonzalez J."/>
            <person name="Henrissat B."/>
            <person name="Kuo A."/>
            <person name="Liang C."/>
            <person name="Lipzen A."/>
            <person name="Lutzoni F."/>
            <person name="Magnuson J."/>
            <person name="Mondo S."/>
            <person name="Nolan M."/>
            <person name="Ohm R."/>
            <person name="Pangilinan J."/>
            <person name="Park H.-J."/>
            <person name="Ramirez L."/>
            <person name="Alfaro M."/>
            <person name="Sun H."/>
            <person name="Tritt A."/>
            <person name="Yoshinaga Y."/>
            <person name="Zwiers L.-H."/>
            <person name="Turgeon B."/>
            <person name="Goodwin S."/>
            <person name="Spatafora J."/>
            <person name="Crous P."/>
            <person name="Grigoriev I."/>
        </authorList>
    </citation>
    <scope>NUCLEOTIDE SEQUENCE</scope>
    <source>
        <strain evidence="2">CBS 133067</strain>
    </source>
</reference>
<dbReference type="InterPro" id="IPR015655">
    <property type="entry name" value="PP2C"/>
</dbReference>
<dbReference type="CDD" id="cd00143">
    <property type="entry name" value="PP2Cc"/>
    <property type="match status" value="1"/>
</dbReference>
<dbReference type="OrthoDB" id="420076at2759"/>
<dbReference type="PANTHER" id="PTHR13832">
    <property type="entry name" value="PROTEIN PHOSPHATASE 2C"/>
    <property type="match status" value="1"/>
</dbReference>
<dbReference type="SUPFAM" id="SSF81606">
    <property type="entry name" value="PP2C-like"/>
    <property type="match status" value="1"/>
</dbReference>
<evidence type="ECO:0000313" key="3">
    <source>
        <dbReference type="Proteomes" id="UP000799772"/>
    </source>
</evidence>
<evidence type="ECO:0000313" key="2">
    <source>
        <dbReference type="EMBL" id="KAF2095067.1"/>
    </source>
</evidence>
<dbReference type="SMART" id="SM00332">
    <property type="entry name" value="PP2Cc"/>
    <property type="match status" value="1"/>
</dbReference>
<dbReference type="GO" id="GO:0005739">
    <property type="term" value="C:mitochondrion"/>
    <property type="evidence" value="ECO:0007669"/>
    <property type="project" value="TreeGrafter"/>
</dbReference>
<gene>
    <name evidence="2" type="ORF">NA57DRAFT_45325</name>
</gene>
<dbReference type="PROSITE" id="PS51746">
    <property type="entry name" value="PPM_2"/>
    <property type="match status" value="1"/>
</dbReference>
<feature type="domain" description="PPM-type phosphatase" evidence="1">
    <location>
        <begin position="15"/>
        <end position="421"/>
    </location>
</feature>
<keyword evidence="3" id="KW-1185">Reference proteome</keyword>
<dbReference type="InterPro" id="IPR001932">
    <property type="entry name" value="PPM-type_phosphatase-like_dom"/>
</dbReference>
<dbReference type="GO" id="GO:0004741">
    <property type="term" value="F:[pyruvate dehydrogenase (acetyl-transferring)]-phosphatase activity"/>
    <property type="evidence" value="ECO:0007669"/>
    <property type="project" value="TreeGrafter"/>
</dbReference>
<protein>
    <submittedName>
        <fullName evidence="2">Protein serine/threonine phosphatase 2C</fullName>
    </submittedName>
</protein>
<dbReference type="PANTHER" id="PTHR13832:SF792">
    <property type="entry name" value="GM14286P"/>
    <property type="match status" value="1"/>
</dbReference>
<dbReference type="Proteomes" id="UP000799772">
    <property type="component" value="Unassembled WGS sequence"/>
</dbReference>
<proteinExistence type="predicted"/>
<dbReference type="Gene3D" id="3.60.40.10">
    <property type="entry name" value="PPM-type phosphatase domain"/>
    <property type="match status" value="1"/>
</dbReference>
<sequence length="432" mass="49018">MNPKLAQELLRSKSGYSISENSISHTCQLACNLPCEDTFFTSQLPVLQDKSKDWCLWAVFDGHAGPRTAQFLAEFMPFLLVATLLQTNCIERPYQPNDFYVAQVIKRAFGKADEAIFSAAMEELQYHSGDLPQSINKMSPAISGSCALVSLFDPARSILRVANTGDSRAVLGRWDKQSGRYVAKPMSVDQTGFNQDEVERLKREHRDEEPVDPKTGRVHGIAVTRTFGDSRWKWPQELSQKVHDKFWGPTPRPDGMILTPPYLTAEPEIMETEIQTGEKPDFLIMASDGLWDNMSSEDAVTCVQQWLDKYSPAEVVEAHSISKRLRKKFRLWRDPEPETPLQTGEYDVNEDHDTYFDPEEKCLKWRVSPKHFIVEDDHCGMHLIKNALGGKRRNLFCGILSVPPPLARNVRDDVTVHVIFFGVDFKAPKKSG</sequence>
<organism evidence="2 3">
    <name type="scientific">Rhizodiscina lignyota</name>
    <dbReference type="NCBI Taxonomy" id="1504668"/>
    <lineage>
        <taxon>Eukaryota</taxon>
        <taxon>Fungi</taxon>
        <taxon>Dikarya</taxon>
        <taxon>Ascomycota</taxon>
        <taxon>Pezizomycotina</taxon>
        <taxon>Dothideomycetes</taxon>
        <taxon>Pleosporomycetidae</taxon>
        <taxon>Aulographales</taxon>
        <taxon>Rhizodiscinaceae</taxon>
        <taxon>Rhizodiscina</taxon>
    </lineage>
</organism>
<dbReference type="AlphaFoldDB" id="A0A9P4M590"/>
<dbReference type="EMBL" id="ML978132">
    <property type="protein sequence ID" value="KAF2095067.1"/>
    <property type="molecule type" value="Genomic_DNA"/>
</dbReference>
<evidence type="ECO:0000259" key="1">
    <source>
        <dbReference type="PROSITE" id="PS51746"/>
    </source>
</evidence>